<evidence type="ECO:0000313" key="2">
    <source>
        <dbReference type="EMBL" id="EKN66961.1"/>
    </source>
</evidence>
<feature type="domain" description="Acyclic terpene utilisation N-terminal" evidence="1">
    <location>
        <begin position="11"/>
        <end position="457"/>
    </location>
</feature>
<dbReference type="STRING" id="1117379.BABA_13772"/>
<proteinExistence type="predicted"/>
<organism evidence="2 3">
    <name type="scientific">Neobacillus bataviensis LMG 21833</name>
    <dbReference type="NCBI Taxonomy" id="1117379"/>
    <lineage>
        <taxon>Bacteria</taxon>
        <taxon>Bacillati</taxon>
        <taxon>Bacillota</taxon>
        <taxon>Bacilli</taxon>
        <taxon>Bacillales</taxon>
        <taxon>Bacillaceae</taxon>
        <taxon>Neobacillus</taxon>
    </lineage>
</organism>
<sequence length="464" mass="50969">MIGDVTLSKVVKIGAGQGFYGDSLQPMLKLAKDTDVQYICFDTLAELTLAILQKDKQKDPSKGYTKDVTRTMRQLLPYVKEKGIKLITNTGGINPEGARDEVLRVARELGISGIKVGVVTGDDIYPRLDELINKGIYLNNSDTGDLIEKIREKLLFANVYLGAQGIVQALQEGADIVITGRTTDTAQFLAPIIYEFDWGKEEWDKLASGIVLGHLMECSGQVTGGNFSGDWWNVKDLHKIGYPIAEVSEDGSFILTKSEDAGGRVSVDTVKEQFLYEIHDPSNYITPDVVADFTTVTLEQVGENRVKVQGAKGRPAPETLKALMGYEDGYMGQGMIGYSWPQALTKARAANEIIRAQIEELGIEASEINTEYLGYNALHRTLAVEPPNEDLINEIFLRITIKTESKSEAAKLAPLFPPLTVNGPPFVGMISGLSATKQLLGLWSSYIPRTEIESNVNINVMEVE</sequence>
<comment type="caution">
    <text evidence="2">The sequence shown here is derived from an EMBL/GenBank/DDBJ whole genome shotgun (WGS) entry which is preliminary data.</text>
</comment>
<gene>
    <name evidence="2" type="ORF">BABA_13772</name>
</gene>
<dbReference type="AlphaFoldDB" id="K6E1B3"/>
<name>K6E1B3_9BACI</name>
<evidence type="ECO:0000313" key="3">
    <source>
        <dbReference type="Proteomes" id="UP000006316"/>
    </source>
</evidence>
<evidence type="ECO:0000259" key="1">
    <source>
        <dbReference type="Pfam" id="PF07287"/>
    </source>
</evidence>
<dbReference type="PANTHER" id="PTHR47708:SF2">
    <property type="entry name" value="SI:CH73-132F6.5"/>
    <property type="match status" value="1"/>
</dbReference>
<dbReference type="OrthoDB" id="9763456at2"/>
<dbReference type="Proteomes" id="UP000006316">
    <property type="component" value="Unassembled WGS sequence"/>
</dbReference>
<dbReference type="PANTHER" id="PTHR47708">
    <property type="match status" value="1"/>
</dbReference>
<keyword evidence="3" id="KW-1185">Reference proteome</keyword>
<dbReference type="Pfam" id="PF07287">
    <property type="entry name" value="AtuA"/>
    <property type="match status" value="1"/>
</dbReference>
<dbReference type="EMBL" id="AJLS01000097">
    <property type="protein sequence ID" value="EKN66961.1"/>
    <property type="molecule type" value="Genomic_DNA"/>
</dbReference>
<protein>
    <recommendedName>
        <fullName evidence="1">Acyclic terpene utilisation N-terminal domain-containing protein</fullName>
    </recommendedName>
</protein>
<dbReference type="InterPro" id="IPR010839">
    <property type="entry name" value="AtuA_N"/>
</dbReference>
<dbReference type="PATRIC" id="fig|1117379.3.peg.2842"/>
<reference evidence="2 3" key="1">
    <citation type="journal article" date="2012" name="Front. Microbiol.">
        <title>Redundancy and modularity in membrane-associated dissimilatory nitrate reduction in Bacillus.</title>
        <authorList>
            <person name="Heylen K."/>
            <person name="Keltjens J."/>
        </authorList>
    </citation>
    <scope>NUCLEOTIDE SEQUENCE [LARGE SCALE GENOMIC DNA]</scope>
    <source>
        <strain evidence="3">LMG 21833T</strain>
    </source>
</reference>
<dbReference type="eggNOG" id="COG3185">
    <property type="taxonomic scope" value="Bacteria"/>
</dbReference>
<accession>K6E1B3</accession>